<keyword evidence="3" id="KW-1185">Reference proteome</keyword>
<proteinExistence type="predicted"/>
<dbReference type="OrthoDB" id="3247165at2759"/>
<sequence length="268" mass="30476">VQIGSLPENVVPLKRNGTTVKCSMPNGKILSVHREQVSVLLNFGMSDYASQGRTRPDNVIDLQNCKTHQSYYTVLSRSASAEGTIIMQGFDASKIQNTNQMSGYLRQEFRELELLNEITKLKYEGKLLDSVNSRRRYGLLQQFKSVMGQHYEPNDIHPALSWKNDTKFDVNGVDPDDWHLVQPKAKTGQADKPQNTTNAVALPSKRNPINDNQEAERQCRPIKKLKTVQTVHEQHIMTPLLGFKWDSVNYSCAYDSVLPLVFQAWRVN</sequence>
<reference evidence="2 3" key="1">
    <citation type="submission" date="2015-04" db="EMBL/GenBank/DDBJ databases">
        <title>Complete genome sequence of Schizopora paradoxa KUC8140, a cosmopolitan wood degrader in East Asia.</title>
        <authorList>
            <consortium name="DOE Joint Genome Institute"/>
            <person name="Min B."/>
            <person name="Park H."/>
            <person name="Jang Y."/>
            <person name="Kim J.-J."/>
            <person name="Kim K.H."/>
            <person name="Pangilinan J."/>
            <person name="Lipzen A."/>
            <person name="Riley R."/>
            <person name="Grigoriev I.V."/>
            <person name="Spatafora J.W."/>
            <person name="Choi I.-G."/>
        </authorList>
    </citation>
    <scope>NUCLEOTIDE SEQUENCE [LARGE SCALE GENOMIC DNA]</scope>
    <source>
        <strain evidence="2 3">KUC8140</strain>
    </source>
</reference>
<feature type="non-terminal residue" evidence="2">
    <location>
        <position position="268"/>
    </location>
</feature>
<dbReference type="Proteomes" id="UP000053477">
    <property type="component" value="Unassembled WGS sequence"/>
</dbReference>
<organism evidence="2 3">
    <name type="scientific">Schizopora paradoxa</name>
    <dbReference type="NCBI Taxonomy" id="27342"/>
    <lineage>
        <taxon>Eukaryota</taxon>
        <taxon>Fungi</taxon>
        <taxon>Dikarya</taxon>
        <taxon>Basidiomycota</taxon>
        <taxon>Agaricomycotina</taxon>
        <taxon>Agaricomycetes</taxon>
        <taxon>Hymenochaetales</taxon>
        <taxon>Schizoporaceae</taxon>
        <taxon>Schizopora</taxon>
    </lineage>
</organism>
<feature type="region of interest" description="Disordered" evidence="1">
    <location>
        <begin position="185"/>
        <end position="215"/>
    </location>
</feature>
<dbReference type="AlphaFoldDB" id="A0A0H2R3A4"/>
<name>A0A0H2R3A4_9AGAM</name>
<evidence type="ECO:0000313" key="3">
    <source>
        <dbReference type="Proteomes" id="UP000053477"/>
    </source>
</evidence>
<accession>A0A0H2R3A4</accession>
<protein>
    <submittedName>
        <fullName evidence="2">Uncharacterized protein</fullName>
    </submittedName>
</protein>
<feature type="non-terminal residue" evidence="2">
    <location>
        <position position="1"/>
    </location>
</feature>
<gene>
    <name evidence="2" type="ORF">SCHPADRAFT_806601</name>
</gene>
<dbReference type="EMBL" id="KQ086889">
    <property type="protein sequence ID" value="KLO03908.1"/>
    <property type="molecule type" value="Genomic_DNA"/>
</dbReference>
<evidence type="ECO:0000256" key="1">
    <source>
        <dbReference type="SAM" id="MobiDB-lite"/>
    </source>
</evidence>
<evidence type="ECO:0000313" key="2">
    <source>
        <dbReference type="EMBL" id="KLO03908.1"/>
    </source>
</evidence>
<dbReference type="InParanoid" id="A0A0H2R3A4"/>